<dbReference type="PANTHER" id="PTHR22940:SF4">
    <property type="entry name" value="PROTEIN TIMELESS HOMOLOG"/>
    <property type="match status" value="1"/>
</dbReference>
<dbReference type="GO" id="GO:0031298">
    <property type="term" value="C:replication fork protection complex"/>
    <property type="evidence" value="ECO:0007669"/>
    <property type="project" value="TreeGrafter"/>
</dbReference>
<dbReference type="GO" id="GO:0006281">
    <property type="term" value="P:DNA repair"/>
    <property type="evidence" value="ECO:0007669"/>
    <property type="project" value="TreeGrafter"/>
</dbReference>
<protein>
    <submittedName>
        <fullName evidence="2">Uncharacterized protein</fullName>
    </submittedName>
</protein>
<keyword evidence="3" id="KW-1185">Reference proteome</keyword>
<dbReference type="PANTHER" id="PTHR22940">
    <property type="entry name" value="TIMEOUT/TIMELESS-2"/>
    <property type="match status" value="1"/>
</dbReference>
<feature type="compositionally biased region" description="Acidic residues" evidence="1">
    <location>
        <begin position="15"/>
        <end position="28"/>
    </location>
</feature>
<proteinExistence type="predicted"/>
<gene>
    <name evidence="2" type="ORF">Zmor_001356</name>
</gene>
<dbReference type="GO" id="GO:0003677">
    <property type="term" value="F:DNA binding"/>
    <property type="evidence" value="ECO:0007669"/>
    <property type="project" value="TreeGrafter"/>
</dbReference>
<name>A0AA38J743_9CUCU</name>
<evidence type="ECO:0000313" key="3">
    <source>
        <dbReference type="Proteomes" id="UP001168821"/>
    </source>
</evidence>
<dbReference type="GO" id="GO:0000076">
    <property type="term" value="P:DNA replication checkpoint signaling"/>
    <property type="evidence" value="ECO:0007669"/>
    <property type="project" value="TreeGrafter"/>
</dbReference>
<reference evidence="2" key="1">
    <citation type="journal article" date="2023" name="G3 (Bethesda)">
        <title>Whole genome assemblies of Zophobas morio and Tenebrio molitor.</title>
        <authorList>
            <person name="Kaur S."/>
            <person name="Stinson S.A."/>
            <person name="diCenzo G.C."/>
        </authorList>
    </citation>
    <scope>NUCLEOTIDE SEQUENCE</scope>
    <source>
        <strain evidence="2">QUZm001</strain>
    </source>
</reference>
<feature type="compositionally biased region" description="Basic and acidic residues" evidence="1">
    <location>
        <begin position="333"/>
        <end position="346"/>
    </location>
</feature>
<organism evidence="2 3">
    <name type="scientific">Zophobas morio</name>
    <dbReference type="NCBI Taxonomy" id="2755281"/>
    <lineage>
        <taxon>Eukaryota</taxon>
        <taxon>Metazoa</taxon>
        <taxon>Ecdysozoa</taxon>
        <taxon>Arthropoda</taxon>
        <taxon>Hexapoda</taxon>
        <taxon>Insecta</taxon>
        <taxon>Pterygota</taxon>
        <taxon>Neoptera</taxon>
        <taxon>Endopterygota</taxon>
        <taxon>Coleoptera</taxon>
        <taxon>Polyphaga</taxon>
        <taxon>Cucujiformia</taxon>
        <taxon>Tenebrionidae</taxon>
        <taxon>Zophobas</taxon>
    </lineage>
</organism>
<comment type="caution">
    <text evidence="2">The sequence shown here is derived from an EMBL/GenBank/DDBJ whole genome shotgun (WGS) entry which is preliminary data.</text>
</comment>
<dbReference type="AlphaFoldDB" id="A0AA38J743"/>
<evidence type="ECO:0000256" key="1">
    <source>
        <dbReference type="SAM" id="MobiDB-lite"/>
    </source>
</evidence>
<sequence>MLAENDVSPPVEEQPIYDENDEEEDEEDIEDHYGEVDFRFQEFADRLTHPKIVRACGLALRDFQSNSINTNNCIIKLLHRIAFDCKMYVMVFQVSIFRTFQKIYANKDFPEYRELVKFATYIIRQFIKVTEVNKKVYMESLFFKNRGEAYEIEYGYGSNHKSVSSRSWTEEEEDELRRLFMEHQQNQLEEDIVDWIVNNLIDNTRTRRGVLKKLKEMCLLVNYKGQKSGARRPQNWGSEEETQLRELYQQFRDAADPLGCIMARLNVERSKPKIVQKLLELGLIQDRAEVRKKRTKSTKVCAAMKGDSSSVTATGRRSHKDKSGAGYWKSRLRGSEKPRSGVREPSRGMYGFKYRPPSGTRESRSTSEVQTVGEFGYHQCIVQMSSSSGCESPGSGAGKTANSQLFIVREIEKRPELLSKSQLPNEKAKKEKSLLEVVELYEVHLGRRISQQQLKKKINNMKSRLKKKTDKQKTGNKRITLHEWEKVLYKILEGDDNPTINKIPEPAVAGVAKRTQECEPKHREKKNCEKSIRSPEPKKSKLYNYETEETHSLTTTELQRLVLLEQLKAARLQREYILKKMERL</sequence>
<dbReference type="EMBL" id="JALNTZ010000001">
    <property type="protein sequence ID" value="KAJ3665892.1"/>
    <property type="molecule type" value="Genomic_DNA"/>
</dbReference>
<dbReference type="GO" id="GO:0043111">
    <property type="term" value="P:replication fork arrest"/>
    <property type="evidence" value="ECO:0007669"/>
    <property type="project" value="TreeGrafter"/>
</dbReference>
<dbReference type="GO" id="GO:0009649">
    <property type="term" value="P:entrainment of circadian clock"/>
    <property type="evidence" value="ECO:0007669"/>
    <property type="project" value="TreeGrafter"/>
</dbReference>
<dbReference type="Pfam" id="PF26019">
    <property type="entry name" value="HTH_TIMELESS"/>
    <property type="match status" value="2"/>
</dbReference>
<feature type="region of interest" description="Disordered" evidence="1">
    <location>
        <begin position="1"/>
        <end position="28"/>
    </location>
</feature>
<feature type="region of interest" description="Disordered" evidence="1">
    <location>
        <begin position="302"/>
        <end position="369"/>
    </location>
</feature>
<dbReference type="Proteomes" id="UP001168821">
    <property type="component" value="Unassembled WGS sequence"/>
</dbReference>
<dbReference type="InterPro" id="IPR044998">
    <property type="entry name" value="Timeless"/>
</dbReference>
<evidence type="ECO:0000313" key="2">
    <source>
        <dbReference type="EMBL" id="KAJ3665892.1"/>
    </source>
</evidence>
<accession>A0AA38J743</accession>